<dbReference type="GO" id="GO:0016887">
    <property type="term" value="F:ATP hydrolysis activity"/>
    <property type="evidence" value="ECO:0007669"/>
    <property type="project" value="InterPro"/>
</dbReference>
<feature type="compositionally biased region" description="Basic residues" evidence="3">
    <location>
        <begin position="501"/>
        <end position="511"/>
    </location>
</feature>
<feature type="region of interest" description="Disordered" evidence="3">
    <location>
        <begin position="1068"/>
        <end position="1088"/>
    </location>
</feature>
<dbReference type="CDD" id="cd19506">
    <property type="entry name" value="RecA-like_IQCA1"/>
    <property type="match status" value="1"/>
</dbReference>
<feature type="compositionally biased region" description="Basic and acidic residues" evidence="3">
    <location>
        <begin position="512"/>
        <end position="525"/>
    </location>
</feature>
<evidence type="ECO:0000259" key="4">
    <source>
        <dbReference type="Pfam" id="PF00004"/>
    </source>
</evidence>
<dbReference type="EMBL" id="KN122164">
    <property type="protein sequence ID" value="KFO32454.1"/>
    <property type="molecule type" value="Genomic_DNA"/>
</dbReference>
<dbReference type="AlphaFoldDB" id="A0A091DJZ8"/>
<evidence type="ECO:0000256" key="2">
    <source>
        <dbReference type="ARBA" id="ARBA00022840"/>
    </source>
</evidence>
<feature type="region of interest" description="Disordered" evidence="3">
    <location>
        <begin position="605"/>
        <end position="633"/>
    </location>
</feature>
<feature type="region of interest" description="Disordered" evidence="3">
    <location>
        <begin position="490"/>
        <end position="527"/>
    </location>
</feature>
<dbReference type="FunFam" id="1.10.8.60:FF:000064">
    <property type="entry name" value="IQ motif containing with AAA domain 1"/>
    <property type="match status" value="1"/>
</dbReference>
<evidence type="ECO:0000256" key="1">
    <source>
        <dbReference type="ARBA" id="ARBA00022741"/>
    </source>
</evidence>
<keyword evidence="6" id="KW-1185">Reference proteome</keyword>
<evidence type="ECO:0000256" key="3">
    <source>
        <dbReference type="SAM" id="MobiDB-lite"/>
    </source>
</evidence>
<dbReference type="eggNOG" id="ENOG502QTPP">
    <property type="taxonomic scope" value="Eukaryota"/>
</dbReference>
<dbReference type="InterPro" id="IPR052267">
    <property type="entry name" value="N-DRC_Component"/>
</dbReference>
<keyword evidence="1" id="KW-0547">Nucleotide-binding</keyword>
<dbReference type="Gene3D" id="1.10.8.60">
    <property type="match status" value="1"/>
</dbReference>
<dbReference type="Proteomes" id="UP000028990">
    <property type="component" value="Unassembled WGS sequence"/>
</dbReference>
<protein>
    <submittedName>
        <fullName evidence="5">IQ and AAA domain-containing protein 1</fullName>
    </submittedName>
</protein>
<dbReference type="PROSITE" id="PS50096">
    <property type="entry name" value="IQ"/>
    <property type="match status" value="1"/>
</dbReference>
<feature type="compositionally biased region" description="Low complexity" evidence="3">
    <location>
        <begin position="987"/>
        <end position="1005"/>
    </location>
</feature>
<feature type="compositionally biased region" description="Basic residues" evidence="3">
    <location>
        <begin position="612"/>
        <end position="630"/>
    </location>
</feature>
<dbReference type="Pfam" id="PF00004">
    <property type="entry name" value="AAA"/>
    <property type="match status" value="1"/>
</dbReference>
<accession>A0A091DJZ8</accession>
<sequence>MGVPETQTVGVSLCTLLSSSRYSLARPHLEVSGSCRSRSYSAPTEMNPCQPEHLAVPALLRAALDPVSCSVHDLLEPEPSSASIRMYNKMWHQTQEALNSLLDKESQHMTEPQRNQVFIFQTLATFYIKYVQIFRNLENIYDQIVHPQKRILIRKILDGVMGRILELKNEMVELELTEFHYFDDILQDLKLAPQQLDIPIPKYFLKEKLEAIRGREKILAQILAEGGLDVPNGKTTVKAMPLEEAVKLIQVAERARQGRLRAIFMKQIYLQEYRAKQARILGEQVADAGAAALRIQKVWRGFHQCKKTEREREEEMVFLGMTLCSRAEGSLILQLRRWRWQEVAPAGLHLSLPLASVASEGDNLSTQTSCSSESCRHSATYVQVYSDRNPPPHFDEVSPTMKQAERVGHLRSETQMKHEERYREALVAIKSDLQLIEGPDIKESLQDQIRHWFIECRNLTGTFPNYPDAEDGGSAVIFSNKTPEQVIDDILTNQDDEEKNKKKKKEKRKTKKEKEKKGTKEKTKEEDEVWKMSPSVFLQSLQEGNNLYKDMWMNKDESWNFLQEYDPELIKQEKRKELESEIRIQVDELMRQELKNLKLAVNKEKELPVKEGRKKGKKKGKKTKKGKRGKKDKDLTADRTIESLYKELVEEGLLIQSLKVNLSDYIGEYSYLGTTLRHMSLEPMPSLLDVRQLITLYGILPLGSAAVHEKAPLVKSLLLAGPSGVGKKMLVHAICTETGANLFNLSAANIAGKYPGKSGLQMMLHVVFKVARQFQPSVVWIEDTEKTFYKKVPNAEKLNEPKRLKKQLPKILKLLQPNDRILIVGTTQRPFDAELQSFCKVYEKIILVPRPDYASRYVLWKQIIQRKGGVLTKALNISCLAKVTDGFTQGHIVEVIKDVLTERRIWQQARKPLTAGEFITAITSMSPVYKEEEDCFKDWYAKTPLGKKQALSLTIGGKEKEKAKGKKKGKKEKKRKAQNGAIHSSVAPSSTTQQPPAPGPSQAGALGTQANEAKQMQDEAHEGQAGSQWLPQSQEEECGQVAHAESRRIRSEYRARVSLYQEAGDLQVDVPSGRPKAGEKTRAPLKGRSPHPFVGLDVPGWGWERAHDRLGFLLHCGLVRRLKAALICTEVTPANTTIELDKEGWTKELWAQLTLAPC</sequence>
<evidence type="ECO:0000313" key="6">
    <source>
        <dbReference type="Proteomes" id="UP000028990"/>
    </source>
</evidence>
<gene>
    <name evidence="5" type="ORF">H920_06153</name>
</gene>
<reference evidence="5 6" key="1">
    <citation type="submission" date="2013-11" db="EMBL/GenBank/DDBJ databases">
        <title>The Damaraland mole rat (Fukomys damarensis) genome and evolution of African mole rats.</title>
        <authorList>
            <person name="Gladyshev V.N."/>
            <person name="Fang X."/>
        </authorList>
    </citation>
    <scope>NUCLEOTIDE SEQUENCE [LARGE SCALE GENOMIC DNA]</scope>
    <source>
        <tissue evidence="5">Liver</tissue>
    </source>
</reference>
<dbReference type="InterPro" id="IPR027417">
    <property type="entry name" value="P-loop_NTPase"/>
</dbReference>
<organism evidence="5 6">
    <name type="scientific">Fukomys damarensis</name>
    <name type="common">Damaraland mole rat</name>
    <name type="synonym">Cryptomys damarensis</name>
    <dbReference type="NCBI Taxonomy" id="885580"/>
    <lineage>
        <taxon>Eukaryota</taxon>
        <taxon>Metazoa</taxon>
        <taxon>Chordata</taxon>
        <taxon>Craniata</taxon>
        <taxon>Vertebrata</taxon>
        <taxon>Euteleostomi</taxon>
        <taxon>Mammalia</taxon>
        <taxon>Eutheria</taxon>
        <taxon>Euarchontoglires</taxon>
        <taxon>Glires</taxon>
        <taxon>Rodentia</taxon>
        <taxon>Hystricomorpha</taxon>
        <taxon>Bathyergidae</taxon>
        <taxon>Fukomys</taxon>
    </lineage>
</organism>
<dbReference type="SUPFAM" id="SSF52540">
    <property type="entry name" value="P-loop containing nucleoside triphosphate hydrolases"/>
    <property type="match status" value="1"/>
</dbReference>
<feature type="region of interest" description="Disordered" evidence="3">
    <location>
        <begin position="956"/>
        <end position="1047"/>
    </location>
</feature>
<dbReference type="InterPro" id="IPR003959">
    <property type="entry name" value="ATPase_AAA_core"/>
</dbReference>
<dbReference type="STRING" id="885580.ENSFDAP00000023268"/>
<dbReference type="Gene3D" id="3.40.50.300">
    <property type="entry name" value="P-loop containing nucleotide triphosphate hydrolases"/>
    <property type="match status" value="1"/>
</dbReference>
<evidence type="ECO:0000313" key="5">
    <source>
        <dbReference type="EMBL" id="KFO32454.1"/>
    </source>
</evidence>
<proteinExistence type="predicted"/>
<name>A0A091DJZ8_FUKDA</name>
<dbReference type="PANTHER" id="PTHR14690:SF8">
    <property type="entry name" value="DYNEIN REGULATORY COMPLEX PROTEIN 11"/>
    <property type="match status" value="1"/>
</dbReference>
<feature type="domain" description="ATPase AAA-type core" evidence="4">
    <location>
        <begin position="717"/>
        <end position="832"/>
    </location>
</feature>
<keyword evidence="2" id="KW-0067">ATP-binding</keyword>
<dbReference type="GO" id="GO:0005524">
    <property type="term" value="F:ATP binding"/>
    <property type="evidence" value="ECO:0007669"/>
    <property type="project" value="UniProtKB-KW"/>
</dbReference>
<feature type="compositionally biased region" description="Basic residues" evidence="3">
    <location>
        <begin position="963"/>
        <end position="977"/>
    </location>
</feature>
<dbReference type="PANTHER" id="PTHR14690">
    <property type="entry name" value="IQ MOTIF CONTAINING WITH AAA DOMAIN 1"/>
    <property type="match status" value="1"/>
</dbReference>